<dbReference type="Pfam" id="PF00496">
    <property type="entry name" value="SBP_bac_5"/>
    <property type="match status" value="1"/>
</dbReference>
<dbReference type="PANTHER" id="PTHR30290">
    <property type="entry name" value="PERIPLASMIC BINDING COMPONENT OF ABC TRANSPORTER"/>
    <property type="match status" value="1"/>
</dbReference>
<name>A0ABZ0QIG8_9VIBR</name>
<dbReference type="Gene3D" id="3.10.105.10">
    <property type="entry name" value="Dipeptide-binding Protein, Domain 3"/>
    <property type="match status" value="1"/>
</dbReference>
<evidence type="ECO:0000313" key="4">
    <source>
        <dbReference type="Proteomes" id="UP001304071"/>
    </source>
</evidence>
<dbReference type="InterPro" id="IPR039424">
    <property type="entry name" value="SBP_5"/>
</dbReference>
<dbReference type="CDD" id="cd08490">
    <property type="entry name" value="PBP2_NikA_DppA_OppA_like_3"/>
    <property type="match status" value="1"/>
</dbReference>
<dbReference type="PANTHER" id="PTHR30290:SF65">
    <property type="entry name" value="MONOACYL PHOSPHATIDYLINOSITOL TETRAMANNOSIDE-BINDING PROTEIN LPQW-RELATED"/>
    <property type="match status" value="1"/>
</dbReference>
<feature type="domain" description="Solute-binding protein family 5" evidence="2">
    <location>
        <begin position="85"/>
        <end position="424"/>
    </location>
</feature>
<feature type="chain" id="PRO_5046566905" evidence="1">
    <location>
        <begin position="21"/>
        <end position="510"/>
    </location>
</feature>
<keyword evidence="4" id="KW-1185">Reference proteome</keyword>
<evidence type="ECO:0000256" key="1">
    <source>
        <dbReference type="SAM" id="SignalP"/>
    </source>
</evidence>
<evidence type="ECO:0000313" key="3">
    <source>
        <dbReference type="EMBL" id="WPC76240.1"/>
    </source>
</evidence>
<sequence>MKRFKQWSLLSVAVSASLLSGCFDSSNDKPATSTSTAEATQDRIKLAMLLPPRSGLTPLSDDAFKLSRWSTAETLVILDQEGNLASALATKWEQVSPTEWRFELRPNVEFHDHTPFDAKAVVNALQVASKATPKPRILDGMTLTVKADGEYAVVVTSSKPDPLLAQRLTSPQLAILSPNAYQENGVINPITAGTGPFVLTAVNGTSSATLNRFNDYWGEKAQASGIDVSFVPDGIARAAALRTDSADIVEAIPVSQAPLLDPSLVHEVPMPRTNTLYLNTRYGVMKDPAVRAAVREAIDREQIVNNVYEKRADIAQGLLGPALPWAAKLRQPVEHTIAPADPKGITITLATFTDRTELPEVAVYLAQQLTKAGFNVKQDVREYSQIESDALAGKVDAFILSRATVLDSGDPVAYMYSDFSCKGSFNIAQLCQPEIDQALQVAGSLPAGLERQKAIMAAENLILASDAAIPMLHERVIQGESKRVVGAIRDPRERTLIDSHTYIKSGESSL</sequence>
<accession>A0ABZ0QIG8</accession>
<feature type="signal peptide" evidence="1">
    <location>
        <begin position="1"/>
        <end position="20"/>
    </location>
</feature>
<dbReference type="PIRSF" id="PIRSF002741">
    <property type="entry name" value="MppA"/>
    <property type="match status" value="1"/>
</dbReference>
<dbReference type="EMBL" id="CP138204">
    <property type="protein sequence ID" value="WPC76240.1"/>
    <property type="molecule type" value="Genomic_DNA"/>
</dbReference>
<organism evidence="3 4">
    <name type="scientific">Vibrio porteresiae DSM 19223</name>
    <dbReference type="NCBI Taxonomy" id="1123496"/>
    <lineage>
        <taxon>Bacteria</taxon>
        <taxon>Pseudomonadati</taxon>
        <taxon>Pseudomonadota</taxon>
        <taxon>Gammaproteobacteria</taxon>
        <taxon>Vibrionales</taxon>
        <taxon>Vibrionaceae</taxon>
        <taxon>Vibrio</taxon>
    </lineage>
</organism>
<gene>
    <name evidence="3" type="ORF">R8Z52_17070</name>
</gene>
<dbReference type="RefSeq" id="WP_261896661.1">
    <property type="nucleotide sequence ID" value="NZ_AP024896.1"/>
</dbReference>
<proteinExistence type="predicted"/>
<evidence type="ECO:0000259" key="2">
    <source>
        <dbReference type="Pfam" id="PF00496"/>
    </source>
</evidence>
<protein>
    <submittedName>
        <fullName evidence="3">ABC transporter substrate-binding protein</fullName>
    </submittedName>
</protein>
<dbReference type="InterPro" id="IPR030678">
    <property type="entry name" value="Peptide/Ni-bd"/>
</dbReference>
<reference evidence="3 4" key="1">
    <citation type="submission" date="2023-11" db="EMBL/GenBank/DDBJ databases">
        <title>Plant-associative lifestyle of Vibrio porteresiae and its evolutionary dynamics.</title>
        <authorList>
            <person name="Rameshkumar N."/>
            <person name="Kirti K."/>
        </authorList>
    </citation>
    <scope>NUCLEOTIDE SEQUENCE [LARGE SCALE GENOMIC DNA]</scope>
    <source>
        <strain evidence="3 4">MSSRF30</strain>
    </source>
</reference>
<dbReference type="PROSITE" id="PS51257">
    <property type="entry name" value="PROKAR_LIPOPROTEIN"/>
    <property type="match status" value="1"/>
</dbReference>
<dbReference type="Proteomes" id="UP001304071">
    <property type="component" value="Chromosome 2"/>
</dbReference>
<dbReference type="InterPro" id="IPR000914">
    <property type="entry name" value="SBP_5_dom"/>
</dbReference>
<keyword evidence="1" id="KW-0732">Signal</keyword>
<dbReference type="SUPFAM" id="SSF53850">
    <property type="entry name" value="Periplasmic binding protein-like II"/>
    <property type="match status" value="1"/>
</dbReference>
<dbReference type="Gene3D" id="3.40.190.10">
    <property type="entry name" value="Periplasmic binding protein-like II"/>
    <property type="match status" value="1"/>
</dbReference>